<dbReference type="VEuPathDB" id="VectorBase:RSAN_054661"/>
<keyword evidence="1" id="KW-1015">Disulfide bond</keyword>
<dbReference type="EMBL" id="JABSTV010001255">
    <property type="protein sequence ID" value="KAH7935123.1"/>
    <property type="molecule type" value="Genomic_DNA"/>
</dbReference>
<dbReference type="InterPro" id="IPR002172">
    <property type="entry name" value="LDrepeatLR_classA_rpt"/>
</dbReference>
<feature type="region of interest" description="Disordered" evidence="2">
    <location>
        <begin position="450"/>
        <end position="499"/>
    </location>
</feature>
<dbReference type="InterPro" id="IPR042333">
    <property type="entry name" value="LRAD2/Mig-13-like"/>
</dbReference>
<sequence length="499" mass="53199">MRYNAMDTFFGRFPSTNTSGQHFFVQWEAAAQAWGAHPLPITLYFDPLETALDVDVNGSIIVPAILTRRPFFDGSRLIAANVGTIGHLIAMTLAERYLWPNVSLPAACQSPPGSRSAGDDSLASLLAYECSLKALVDMGGDKDQQLPRLGELSPERMLFISGCFKVWPCRKKSSARLHLPPNIVQFLPLTAGAAESLPGSLLVQQTTACLRVDIGRKRALRVGEIDAFTELCQNQSAVLTVRKAALVWLNSSQEECSVRVRFPSGLLITVASLNLTASANCTDSYLKVMAGDEVVPGGGPFCGYHADAREATPSLQVAFLRPPENGSVVLNVNATSPSSNFTLVLTAFTNVSSDGSCPSTRHECYNKRCIASDIFCDGHNHCGGTQVPLPEQCPNPVTVEATWWAIGTIIFGVIALILLLPCFVWTALRGGQNNVTTLVLPGAMRIPSKNGSSSPAAAAAATSPTPEAPSVNDAPSSVDHQLSVECAPTTSDKARLVTS</sequence>
<proteinExistence type="predicted"/>
<reference evidence="4" key="1">
    <citation type="journal article" date="2020" name="Cell">
        <title>Large-Scale Comparative Analyses of Tick Genomes Elucidate Their Genetic Diversity and Vector Capacities.</title>
        <authorList>
            <consortium name="Tick Genome and Microbiome Consortium (TIGMIC)"/>
            <person name="Jia N."/>
            <person name="Wang J."/>
            <person name="Shi W."/>
            <person name="Du L."/>
            <person name="Sun Y."/>
            <person name="Zhan W."/>
            <person name="Jiang J.F."/>
            <person name="Wang Q."/>
            <person name="Zhang B."/>
            <person name="Ji P."/>
            <person name="Bell-Sakyi L."/>
            <person name="Cui X.M."/>
            <person name="Yuan T.T."/>
            <person name="Jiang B.G."/>
            <person name="Yang W.F."/>
            <person name="Lam T.T."/>
            <person name="Chang Q.C."/>
            <person name="Ding S.J."/>
            <person name="Wang X.J."/>
            <person name="Zhu J.G."/>
            <person name="Ruan X.D."/>
            <person name="Zhao L."/>
            <person name="Wei J.T."/>
            <person name="Ye R.Z."/>
            <person name="Que T.C."/>
            <person name="Du C.H."/>
            <person name="Zhou Y.H."/>
            <person name="Cheng J.X."/>
            <person name="Dai P.F."/>
            <person name="Guo W.B."/>
            <person name="Han X.H."/>
            <person name="Huang E.J."/>
            <person name="Li L.F."/>
            <person name="Wei W."/>
            <person name="Gao Y.C."/>
            <person name="Liu J.Z."/>
            <person name="Shao H.Z."/>
            <person name="Wang X."/>
            <person name="Wang C.C."/>
            <person name="Yang T.C."/>
            <person name="Huo Q.B."/>
            <person name="Li W."/>
            <person name="Chen H.Y."/>
            <person name="Chen S.E."/>
            <person name="Zhou L.G."/>
            <person name="Ni X.B."/>
            <person name="Tian J.H."/>
            <person name="Sheng Y."/>
            <person name="Liu T."/>
            <person name="Pan Y.S."/>
            <person name="Xia L.Y."/>
            <person name="Li J."/>
            <person name="Zhao F."/>
            <person name="Cao W.C."/>
        </authorList>
    </citation>
    <scope>NUCLEOTIDE SEQUENCE</scope>
    <source>
        <strain evidence="4">Rsan-2018</strain>
    </source>
</reference>
<evidence type="ECO:0000313" key="4">
    <source>
        <dbReference type="EMBL" id="KAH7935123.1"/>
    </source>
</evidence>
<dbReference type="SUPFAM" id="SSF57424">
    <property type="entry name" value="LDL receptor-like module"/>
    <property type="match status" value="1"/>
</dbReference>
<dbReference type="VEuPathDB" id="VectorBase:RSAN_057281"/>
<gene>
    <name evidence="4" type="ORF">HPB52_004472</name>
</gene>
<comment type="caution">
    <text evidence="4">The sequence shown here is derived from an EMBL/GenBank/DDBJ whole genome shotgun (WGS) entry which is preliminary data.</text>
</comment>
<evidence type="ECO:0000256" key="3">
    <source>
        <dbReference type="SAM" id="Phobius"/>
    </source>
</evidence>
<dbReference type="InterPro" id="IPR036055">
    <property type="entry name" value="LDL_receptor-like_sf"/>
</dbReference>
<feature type="transmembrane region" description="Helical" evidence="3">
    <location>
        <begin position="403"/>
        <end position="428"/>
    </location>
</feature>
<keyword evidence="5" id="KW-1185">Reference proteome</keyword>
<evidence type="ECO:0000256" key="2">
    <source>
        <dbReference type="SAM" id="MobiDB-lite"/>
    </source>
</evidence>
<protein>
    <recommendedName>
        <fullName evidence="6">CUB domain-containing protein</fullName>
    </recommendedName>
</protein>
<dbReference type="AlphaFoldDB" id="A0A9D4PBC2"/>
<name>A0A9D4PBC2_RHISA</name>
<accession>A0A9D4PBC2</accession>
<dbReference type="Proteomes" id="UP000821837">
    <property type="component" value="Unassembled WGS sequence"/>
</dbReference>
<reference evidence="4" key="2">
    <citation type="submission" date="2021-09" db="EMBL/GenBank/DDBJ databases">
        <authorList>
            <person name="Jia N."/>
            <person name="Wang J."/>
            <person name="Shi W."/>
            <person name="Du L."/>
            <person name="Sun Y."/>
            <person name="Zhan W."/>
            <person name="Jiang J."/>
            <person name="Wang Q."/>
            <person name="Zhang B."/>
            <person name="Ji P."/>
            <person name="Sakyi L.B."/>
            <person name="Cui X."/>
            <person name="Yuan T."/>
            <person name="Jiang B."/>
            <person name="Yang W."/>
            <person name="Lam T.T.-Y."/>
            <person name="Chang Q."/>
            <person name="Ding S."/>
            <person name="Wang X."/>
            <person name="Zhu J."/>
            <person name="Ruan X."/>
            <person name="Zhao L."/>
            <person name="Wei J."/>
            <person name="Que T."/>
            <person name="Du C."/>
            <person name="Cheng J."/>
            <person name="Dai P."/>
            <person name="Han X."/>
            <person name="Huang E."/>
            <person name="Gao Y."/>
            <person name="Liu J."/>
            <person name="Shao H."/>
            <person name="Ye R."/>
            <person name="Li L."/>
            <person name="Wei W."/>
            <person name="Wang X."/>
            <person name="Wang C."/>
            <person name="Huo Q."/>
            <person name="Li W."/>
            <person name="Guo W."/>
            <person name="Chen H."/>
            <person name="Chen S."/>
            <person name="Zhou L."/>
            <person name="Zhou L."/>
            <person name="Ni X."/>
            <person name="Tian J."/>
            <person name="Zhou Y."/>
            <person name="Sheng Y."/>
            <person name="Liu T."/>
            <person name="Pan Y."/>
            <person name="Xia L."/>
            <person name="Li J."/>
            <person name="Zhao F."/>
            <person name="Cao W."/>
        </authorList>
    </citation>
    <scope>NUCLEOTIDE SEQUENCE</scope>
    <source>
        <strain evidence="4">Rsan-2018</strain>
        <tissue evidence="4">Larvae</tissue>
    </source>
</reference>
<keyword evidence="3" id="KW-0812">Transmembrane</keyword>
<evidence type="ECO:0000313" key="5">
    <source>
        <dbReference type="Proteomes" id="UP000821837"/>
    </source>
</evidence>
<evidence type="ECO:0000256" key="1">
    <source>
        <dbReference type="ARBA" id="ARBA00023157"/>
    </source>
</evidence>
<evidence type="ECO:0008006" key="6">
    <source>
        <dbReference type="Google" id="ProtNLM"/>
    </source>
</evidence>
<dbReference type="PANTHER" id="PTHR24652">
    <property type="entry name" value="LOW-DENSITY LIPOPROTEIN RECEPTOR CLASS A DOMAIN-CONTAINING PROTEIN 2"/>
    <property type="match status" value="1"/>
</dbReference>
<keyword evidence="3" id="KW-0472">Membrane</keyword>
<keyword evidence="3" id="KW-1133">Transmembrane helix</keyword>
<organism evidence="4 5">
    <name type="scientific">Rhipicephalus sanguineus</name>
    <name type="common">Brown dog tick</name>
    <name type="synonym">Ixodes sanguineus</name>
    <dbReference type="NCBI Taxonomy" id="34632"/>
    <lineage>
        <taxon>Eukaryota</taxon>
        <taxon>Metazoa</taxon>
        <taxon>Ecdysozoa</taxon>
        <taxon>Arthropoda</taxon>
        <taxon>Chelicerata</taxon>
        <taxon>Arachnida</taxon>
        <taxon>Acari</taxon>
        <taxon>Parasitiformes</taxon>
        <taxon>Ixodida</taxon>
        <taxon>Ixodoidea</taxon>
        <taxon>Ixodidae</taxon>
        <taxon>Rhipicephalinae</taxon>
        <taxon>Rhipicephalus</taxon>
        <taxon>Rhipicephalus</taxon>
    </lineage>
</organism>
<feature type="compositionally biased region" description="Low complexity" evidence="2">
    <location>
        <begin position="452"/>
        <end position="470"/>
    </location>
</feature>
<dbReference type="CDD" id="cd00112">
    <property type="entry name" value="LDLa"/>
    <property type="match status" value="1"/>
</dbReference>